<dbReference type="OrthoDB" id="5555at10239"/>
<reference evidence="1 2" key="1">
    <citation type="journal article" date="2014" name="J. Virol.">
        <title>Molecular characterization of a lizard adenovirus reveals the first atadenovirus with two fiber genes and the first adenovirus with either one short or three long fibers per penton.</title>
        <authorList>
            <person name="Penzes J.J."/>
            <person name="Menendez-Conejero R."/>
            <person name="Condezo G.N."/>
            <person name="Ball I."/>
            <person name="Papp T."/>
            <person name="Doszpoly A."/>
            <person name="Paradela A."/>
            <person name="Perez-Berna A.J."/>
            <person name="Lopez-Sanz M."/>
            <person name="Nguyen T.H."/>
            <person name="van Raaij M.J."/>
            <person name="Marschang R.E."/>
            <person name="Harrach B."/>
            <person name="Benko M."/>
            <person name="San Martin C."/>
        </authorList>
    </citation>
    <scope>NUCLEOTIDE SEQUENCE [LARGE SCALE GENOMIC DNA]</scope>
    <source>
        <strain evidence="1">23-06</strain>
    </source>
</reference>
<proteinExistence type="predicted"/>
<keyword evidence="2" id="KW-1185">Reference proteome</keyword>
<dbReference type="EMBL" id="KJ156523">
    <property type="protein sequence ID" value="AII22582.1"/>
    <property type="molecule type" value="Genomic_DNA"/>
</dbReference>
<sequence>MELKGFQQDLVCATGRPYHSYACLKFAFHGSCPPFIPLPTLRELLTDFIYNQFLCFCPMSQSKSDVHRCRSRTVTFYWHCHCNSPNSLQCKALKEVAKKVFYSFPFTLKNTEKLNLIPICCNSWTCVPFRATGYIITRSAEHFFFLMEDKFCSELQTIACHHDVKIFPFKTNCAMIMVTCTCGEIESCVKSMNKLMNCLRMIISCSVDDLHR</sequence>
<dbReference type="KEGG" id="vg:20041329"/>
<organism evidence="1 2">
    <name type="scientific">Lizard adenovirus 2</name>
    <dbReference type="NCBI Taxonomy" id="874272"/>
    <lineage>
        <taxon>Viruses</taxon>
        <taxon>Varidnaviria</taxon>
        <taxon>Bamfordvirae</taxon>
        <taxon>Preplasmiviricota</taxon>
        <taxon>Polisuviricotina</taxon>
        <taxon>Pharingeaviricetes</taxon>
        <taxon>Rowavirales</taxon>
        <taxon>Adenoviridae</taxon>
        <taxon>Barthadenovirus</taxon>
        <taxon>Barthadenovirus lacertae</taxon>
        <taxon>Lizard atadenovirus A</taxon>
    </lineage>
</organism>
<name>A0A076FT40_9ADEN</name>
<protein>
    <submittedName>
        <fullName evidence="1">E4.2</fullName>
    </submittedName>
</protein>
<dbReference type="GeneID" id="20041329"/>
<dbReference type="RefSeq" id="YP_009051673.1">
    <property type="nucleotide sequence ID" value="NC_024684.1"/>
</dbReference>
<dbReference type="Proteomes" id="UP000133496">
    <property type="component" value="Segment"/>
</dbReference>
<evidence type="ECO:0000313" key="1">
    <source>
        <dbReference type="EMBL" id="AII22582.1"/>
    </source>
</evidence>
<accession>A0A076FT40</accession>
<evidence type="ECO:0000313" key="2">
    <source>
        <dbReference type="Proteomes" id="UP000133496"/>
    </source>
</evidence>